<comment type="caution">
    <text evidence="2">The sequence shown here is derived from an EMBL/GenBank/DDBJ whole genome shotgun (WGS) entry which is preliminary data.</text>
</comment>
<gene>
    <name evidence="2" type="ORF">PVAP13_2NG178400</name>
</gene>
<proteinExistence type="predicted"/>
<dbReference type="EMBL" id="CM029040">
    <property type="protein sequence ID" value="KAG2634579.1"/>
    <property type="molecule type" value="Genomic_DNA"/>
</dbReference>
<dbReference type="Proteomes" id="UP000823388">
    <property type="component" value="Chromosome 2N"/>
</dbReference>
<name>A0A8T0VSQ1_PANVG</name>
<organism evidence="2 3">
    <name type="scientific">Panicum virgatum</name>
    <name type="common">Blackwell switchgrass</name>
    <dbReference type="NCBI Taxonomy" id="38727"/>
    <lineage>
        <taxon>Eukaryota</taxon>
        <taxon>Viridiplantae</taxon>
        <taxon>Streptophyta</taxon>
        <taxon>Embryophyta</taxon>
        <taxon>Tracheophyta</taxon>
        <taxon>Spermatophyta</taxon>
        <taxon>Magnoliopsida</taxon>
        <taxon>Liliopsida</taxon>
        <taxon>Poales</taxon>
        <taxon>Poaceae</taxon>
        <taxon>PACMAD clade</taxon>
        <taxon>Panicoideae</taxon>
        <taxon>Panicodae</taxon>
        <taxon>Paniceae</taxon>
        <taxon>Panicinae</taxon>
        <taxon>Panicum</taxon>
        <taxon>Panicum sect. Hiantes</taxon>
    </lineage>
</organism>
<feature type="compositionally biased region" description="Low complexity" evidence="1">
    <location>
        <begin position="55"/>
        <end position="67"/>
    </location>
</feature>
<dbReference type="AlphaFoldDB" id="A0A8T0VSQ1"/>
<protein>
    <submittedName>
        <fullName evidence="2">Uncharacterized protein</fullName>
    </submittedName>
</protein>
<feature type="region of interest" description="Disordered" evidence="1">
    <location>
        <begin position="1"/>
        <end position="91"/>
    </location>
</feature>
<feature type="compositionally biased region" description="Pro residues" evidence="1">
    <location>
        <begin position="68"/>
        <end position="77"/>
    </location>
</feature>
<keyword evidence="3" id="KW-1185">Reference proteome</keyword>
<evidence type="ECO:0000313" key="2">
    <source>
        <dbReference type="EMBL" id="KAG2634579.1"/>
    </source>
</evidence>
<sequence length="133" mass="13308">MPRQGEDRPQPGGGSARCRGGGPMKGCGGGTEEGRGGGFMKGLGAGTTTGGGGTSPTTPVSLAAPTAAPHPPPPIPCWPGTGTGGSSGQSSFSQYVNPWSICARISIGRLVLLISYLGRLQCSGNFSIIFQLF</sequence>
<accession>A0A8T0VSQ1</accession>
<evidence type="ECO:0000313" key="3">
    <source>
        <dbReference type="Proteomes" id="UP000823388"/>
    </source>
</evidence>
<evidence type="ECO:0000256" key="1">
    <source>
        <dbReference type="SAM" id="MobiDB-lite"/>
    </source>
</evidence>
<reference evidence="2" key="1">
    <citation type="submission" date="2020-05" db="EMBL/GenBank/DDBJ databases">
        <title>WGS assembly of Panicum virgatum.</title>
        <authorList>
            <person name="Lovell J.T."/>
            <person name="Jenkins J."/>
            <person name="Shu S."/>
            <person name="Juenger T.E."/>
            <person name="Schmutz J."/>
        </authorList>
    </citation>
    <scope>NUCLEOTIDE SEQUENCE</scope>
    <source>
        <strain evidence="2">AP13</strain>
    </source>
</reference>
<feature type="compositionally biased region" description="Gly residues" evidence="1">
    <location>
        <begin position="11"/>
        <end position="54"/>
    </location>
</feature>